<evidence type="ECO:0000256" key="5">
    <source>
        <dbReference type="PROSITE-ProRule" id="PRU00042"/>
    </source>
</evidence>
<feature type="domain" description="C2H2-type" evidence="6">
    <location>
        <begin position="35"/>
        <end position="62"/>
    </location>
</feature>
<keyword evidence="3 5" id="KW-0863">Zinc-finger</keyword>
<evidence type="ECO:0000313" key="7">
    <source>
        <dbReference type="EMBL" id="CAH1105896.1"/>
    </source>
</evidence>
<dbReference type="Gene3D" id="3.30.160.60">
    <property type="entry name" value="Classic Zinc Finger"/>
    <property type="match status" value="1"/>
</dbReference>
<dbReference type="GO" id="GO:0008270">
    <property type="term" value="F:zinc ion binding"/>
    <property type="evidence" value="ECO:0007669"/>
    <property type="project" value="UniProtKB-KW"/>
</dbReference>
<evidence type="ECO:0000256" key="3">
    <source>
        <dbReference type="ARBA" id="ARBA00022771"/>
    </source>
</evidence>
<evidence type="ECO:0000256" key="1">
    <source>
        <dbReference type="ARBA" id="ARBA00022723"/>
    </source>
</evidence>
<reference evidence="7" key="1">
    <citation type="submission" date="2022-01" db="EMBL/GenBank/DDBJ databases">
        <authorList>
            <person name="King R."/>
        </authorList>
    </citation>
    <scope>NUCLEOTIDE SEQUENCE</scope>
</reference>
<evidence type="ECO:0000259" key="6">
    <source>
        <dbReference type="PROSITE" id="PS50157"/>
    </source>
</evidence>
<dbReference type="InterPro" id="IPR013087">
    <property type="entry name" value="Znf_C2H2_type"/>
</dbReference>
<name>A0A9P0CX54_9CUCU</name>
<dbReference type="PROSITE" id="PS50157">
    <property type="entry name" value="ZINC_FINGER_C2H2_2"/>
    <property type="match status" value="1"/>
</dbReference>
<dbReference type="InterPro" id="IPR036236">
    <property type="entry name" value="Znf_C2H2_sf"/>
</dbReference>
<dbReference type="FunFam" id="3.30.160.60:FF:000100">
    <property type="entry name" value="Zinc finger 45-like"/>
    <property type="match status" value="1"/>
</dbReference>
<keyword evidence="2" id="KW-0677">Repeat</keyword>
<dbReference type="OrthoDB" id="3437960at2759"/>
<dbReference type="Proteomes" id="UP001153636">
    <property type="component" value="Chromosome 2"/>
</dbReference>
<dbReference type="AlphaFoldDB" id="A0A9P0CX54"/>
<dbReference type="SUPFAM" id="SSF57667">
    <property type="entry name" value="beta-beta-alpha zinc fingers"/>
    <property type="match status" value="1"/>
</dbReference>
<keyword evidence="8" id="KW-1185">Reference proteome</keyword>
<proteinExistence type="predicted"/>
<dbReference type="SMART" id="SM00355">
    <property type="entry name" value="ZnF_C2H2"/>
    <property type="match status" value="2"/>
</dbReference>
<protein>
    <recommendedName>
        <fullName evidence="6">C2H2-type domain-containing protein</fullName>
    </recommendedName>
</protein>
<organism evidence="7 8">
    <name type="scientific">Psylliodes chrysocephalus</name>
    <dbReference type="NCBI Taxonomy" id="3402493"/>
    <lineage>
        <taxon>Eukaryota</taxon>
        <taxon>Metazoa</taxon>
        <taxon>Ecdysozoa</taxon>
        <taxon>Arthropoda</taxon>
        <taxon>Hexapoda</taxon>
        <taxon>Insecta</taxon>
        <taxon>Pterygota</taxon>
        <taxon>Neoptera</taxon>
        <taxon>Endopterygota</taxon>
        <taxon>Coleoptera</taxon>
        <taxon>Polyphaga</taxon>
        <taxon>Cucujiformia</taxon>
        <taxon>Chrysomeloidea</taxon>
        <taxon>Chrysomelidae</taxon>
        <taxon>Galerucinae</taxon>
        <taxon>Alticini</taxon>
        <taxon>Psylliodes</taxon>
    </lineage>
</organism>
<evidence type="ECO:0000256" key="4">
    <source>
        <dbReference type="ARBA" id="ARBA00022833"/>
    </source>
</evidence>
<keyword evidence="1" id="KW-0479">Metal-binding</keyword>
<accession>A0A9P0CX54</accession>
<dbReference type="Pfam" id="PF00096">
    <property type="entry name" value="zf-C2H2"/>
    <property type="match status" value="1"/>
</dbReference>
<keyword evidence="4" id="KW-0862">Zinc</keyword>
<evidence type="ECO:0000256" key="2">
    <source>
        <dbReference type="ARBA" id="ARBA00022737"/>
    </source>
</evidence>
<dbReference type="EMBL" id="OV651814">
    <property type="protein sequence ID" value="CAH1105896.1"/>
    <property type="molecule type" value="Genomic_DNA"/>
</dbReference>
<sequence>MCGKSYKHKASLYNHITFECGQDKNFKCPIENCAFMCYQCGKNFKFKASLKNHMEFVCQKEPTFSCPVCLRKSKLVGNLKKHIIKMHPNYDTNLLKKSVDVKLKTKDEFNNMFM</sequence>
<gene>
    <name evidence="7" type="ORF">PSYICH_LOCUS7640</name>
</gene>
<evidence type="ECO:0000313" key="8">
    <source>
        <dbReference type="Proteomes" id="UP001153636"/>
    </source>
</evidence>